<comment type="function">
    <text evidence="12">Catalyzes the acylation of glycosyl-4,4'-diaponeurosporenoate, i.e. the esterification of glucose at the C6'' position with the carboxyl group of the C(15) fatty acid 12-methyltetradecanoic acid, to yield staphyloxanthin. This is the last step in the biosynthesis of this orange pigment, present in most staphylococci strains.</text>
</comment>
<evidence type="ECO:0000256" key="12">
    <source>
        <dbReference type="ARBA" id="ARBA00025324"/>
    </source>
</evidence>
<comment type="subcellular location">
    <subcellularLocation>
        <location evidence="1">Cell membrane</location>
        <topology evidence="1">Single-pass membrane protein</topology>
    </subcellularLocation>
</comment>
<name>U7DCP2_9BACT</name>
<dbReference type="OrthoDB" id="3783432at2"/>
<keyword evidence="5" id="KW-0732">Signal</keyword>
<keyword evidence="4 13" id="KW-0812">Transmembrane</keyword>
<evidence type="ECO:0000313" key="14">
    <source>
        <dbReference type="EMBL" id="ERP38666.1"/>
    </source>
</evidence>
<dbReference type="EMBL" id="ASJR01000005">
    <property type="protein sequence ID" value="ERP38666.1"/>
    <property type="molecule type" value="Genomic_DNA"/>
</dbReference>
<reference evidence="14 15" key="1">
    <citation type="journal article" date="2013" name="Environ. Microbiol.">
        <title>Genome analysis of Chitinivibrio alkaliphilus gen. nov., sp. nov., a novel extremely haloalkaliphilic anaerobic chitinolytic bacterium from the candidate phylum Termite Group 3.</title>
        <authorList>
            <person name="Sorokin D.Y."/>
            <person name="Gumerov V.M."/>
            <person name="Rakitin A.L."/>
            <person name="Beletsky A.V."/>
            <person name="Damste J.S."/>
            <person name="Muyzer G."/>
            <person name="Mardanov A.V."/>
            <person name="Ravin N.V."/>
        </authorList>
    </citation>
    <scope>NUCLEOTIDE SEQUENCE [LARGE SCALE GENOMIC DNA]</scope>
    <source>
        <strain evidence="14 15">ACht1</strain>
    </source>
</reference>
<keyword evidence="8" id="KW-0012">Acyltransferase</keyword>
<protein>
    <recommendedName>
        <fullName evidence="11">Glycosyl-4,4'-diaponeurosporenoate acyltransferase</fullName>
    </recommendedName>
</protein>
<evidence type="ECO:0000256" key="11">
    <source>
        <dbReference type="ARBA" id="ARBA00023667"/>
    </source>
</evidence>
<organism evidence="14 15">
    <name type="scientific">Chitinivibrio alkaliphilus ACht1</name>
    <dbReference type="NCBI Taxonomy" id="1313304"/>
    <lineage>
        <taxon>Bacteria</taxon>
        <taxon>Pseudomonadati</taxon>
        <taxon>Fibrobacterota</taxon>
        <taxon>Chitinivibrionia</taxon>
        <taxon>Chitinivibrionales</taxon>
        <taxon>Chitinivibrionaceae</taxon>
        <taxon>Chitinivibrio</taxon>
    </lineage>
</organism>
<evidence type="ECO:0000256" key="9">
    <source>
        <dbReference type="ARBA" id="ARBA00023588"/>
    </source>
</evidence>
<evidence type="ECO:0000256" key="6">
    <source>
        <dbReference type="ARBA" id="ARBA00022989"/>
    </source>
</evidence>
<keyword evidence="2" id="KW-1003">Cell membrane</keyword>
<evidence type="ECO:0000256" key="4">
    <source>
        <dbReference type="ARBA" id="ARBA00022692"/>
    </source>
</evidence>
<dbReference type="InterPro" id="IPR044021">
    <property type="entry name" value="CrtO"/>
</dbReference>
<dbReference type="AlphaFoldDB" id="U7DCP2"/>
<keyword evidence="6 13" id="KW-1133">Transmembrane helix</keyword>
<comment type="similarity">
    <text evidence="10">Belongs to the acyltransferase CrtO family.</text>
</comment>
<evidence type="ECO:0000256" key="13">
    <source>
        <dbReference type="SAM" id="Phobius"/>
    </source>
</evidence>
<accession>U7DCP2</accession>
<feature type="transmembrane region" description="Helical" evidence="13">
    <location>
        <begin position="104"/>
        <end position="124"/>
    </location>
</feature>
<evidence type="ECO:0000256" key="5">
    <source>
        <dbReference type="ARBA" id="ARBA00022729"/>
    </source>
</evidence>
<dbReference type="Proteomes" id="UP000017148">
    <property type="component" value="Unassembled WGS sequence"/>
</dbReference>
<proteinExistence type="inferred from homology"/>
<feature type="transmembrane region" description="Helical" evidence="13">
    <location>
        <begin position="12"/>
        <end position="35"/>
    </location>
</feature>
<dbReference type="Pfam" id="PF18927">
    <property type="entry name" value="CrtO"/>
    <property type="match status" value="1"/>
</dbReference>
<keyword evidence="3" id="KW-0808">Transferase</keyword>
<sequence>MSIPLFVPPWPWLVAGNIAGWLCLHLIIAFGGTLLPAARISIDWRLFAPLRGEANLYRLLRVKRWKDRIPDGAVWFPGGIAKKGVVWNRETVPVLLRETCRGELVHWIVLSCVPLFFYLIHLWYGRFM</sequence>
<dbReference type="UniPathway" id="UPA00029">
    <property type="reaction ID" value="UER00560"/>
</dbReference>
<evidence type="ECO:0000313" key="15">
    <source>
        <dbReference type="Proteomes" id="UP000017148"/>
    </source>
</evidence>
<evidence type="ECO:0000256" key="3">
    <source>
        <dbReference type="ARBA" id="ARBA00022679"/>
    </source>
</evidence>
<comment type="pathway">
    <text evidence="9">Carotenoid biosynthesis; staphyloxanthin biosynthesis; staphyloxanthin from farnesyl diphosphate: step 5/5.</text>
</comment>
<dbReference type="STRING" id="1313304.CALK_0682"/>
<keyword evidence="15" id="KW-1185">Reference proteome</keyword>
<gene>
    <name evidence="14" type="ORF">CALK_0682</name>
</gene>
<evidence type="ECO:0000256" key="10">
    <source>
        <dbReference type="ARBA" id="ARBA00023603"/>
    </source>
</evidence>
<dbReference type="GO" id="GO:0005886">
    <property type="term" value="C:plasma membrane"/>
    <property type="evidence" value="ECO:0007669"/>
    <property type="project" value="UniProtKB-SubCell"/>
</dbReference>
<evidence type="ECO:0000256" key="8">
    <source>
        <dbReference type="ARBA" id="ARBA00023315"/>
    </source>
</evidence>
<keyword evidence="7 13" id="KW-0472">Membrane</keyword>
<evidence type="ECO:0000256" key="2">
    <source>
        <dbReference type="ARBA" id="ARBA00022475"/>
    </source>
</evidence>
<evidence type="ECO:0000256" key="1">
    <source>
        <dbReference type="ARBA" id="ARBA00004162"/>
    </source>
</evidence>
<dbReference type="GO" id="GO:0016746">
    <property type="term" value="F:acyltransferase activity"/>
    <property type="evidence" value="ECO:0007669"/>
    <property type="project" value="UniProtKB-KW"/>
</dbReference>
<evidence type="ECO:0000256" key="7">
    <source>
        <dbReference type="ARBA" id="ARBA00023136"/>
    </source>
</evidence>
<comment type="caution">
    <text evidence="14">The sequence shown here is derived from an EMBL/GenBank/DDBJ whole genome shotgun (WGS) entry which is preliminary data.</text>
</comment>